<comment type="caution">
    <text evidence="1">The sequence shown here is derived from an EMBL/GenBank/DDBJ whole genome shotgun (WGS) entry which is preliminary data.</text>
</comment>
<sequence length="122" mass="13415">MTEISRSLARGIESQGVSVDLIDGERDINTKLTIYNYIALGAVGTTLFGGKIDPSIPRFLSNSGMVAGKRSFAFLAKKGLRNSKTLRVLMKAMEHEGMFLKLSDVFRIPEEAEAIGKKLHLE</sequence>
<evidence type="ECO:0000313" key="2">
    <source>
        <dbReference type="Proteomes" id="UP000192343"/>
    </source>
</evidence>
<protein>
    <submittedName>
        <fullName evidence="1">Uncharacterized protein</fullName>
    </submittedName>
</protein>
<dbReference type="STRING" id="1963862.B4O97_03840"/>
<dbReference type="Proteomes" id="UP000192343">
    <property type="component" value="Unassembled WGS sequence"/>
</dbReference>
<reference evidence="1 2" key="1">
    <citation type="submission" date="2017-03" db="EMBL/GenBank/DDBJ databases">
        <title>Draft Genome sequence of Marispirochaeta sp. strain JC444.</title>
        <authorList>
            <person name="Shivani Y."/>
            <person name="Subhash Y."/>
            <person name="Sasikala C."/>
            <person name="Ramana C."/>
        </authorList>
    </citation>
    <scope>NUCLEOTIDE SEQUENCE [LARGE SCALE GENOMIC DNA]</scope>
    <source>
        <strain evidence="1 2">JC444</strain>
    </source>
</reference>
<organism evidence="1 2">
    <name type="scientific">Marispirochaeta aestuarii</name>
    <dbReference type="NCBI Taxonomy" id="1963862"/>
    <lineage>
        <taxon>Bacteria</taxon>
        <taxon>Pseudomonadati</taxon>
        <taxon>Spirochaetota</taxon>
        <taxon>Spirochaetia</taxon>
        <taxon>Spirochaetales</taxon>
        <taxon>Spirochaetaceae</taxon>
        <taxon>Marispirochaeta</taxon>
    </lineage>
</organism>
<name>A0A1Y1S2V7_9SPIO</name>
<evidence type="ECO:0000313" key="1">
    <source>
        <dbReference type="EMBL" id="ORC37406.1"/>
    </source>
</evidence>
<dbReference type="AlphaFoldDB" id="A0A1Y1S2V7"/>
<accession>A0A1Y1S2V7</accession>
<keyword evidence="2" id="KW-1185">Reference proteome</keyword>
<dbReference type="EMBL" id="MWQY01000003">
    <property type="protein sequence ID" value="ORC37406.1"/>
    <property type="molecule type" value="Genomic_DNA"/>
</dbReference>
<gene>
    <name evidence="1" type="ORF">B4O97_03840</name>
</gene>
<proteinExistence type="predicted"/>